<keyword evidence="9" id="KW-1185">Reference proteome</keyword>
<comment type="subcellular location">
    <subcellularLocation>
        <location evidence="1">Membrane</location>
        <topology evidence="1">Multi-pass membrane protein</topology>
    </subcellularLocation>
</comment>
<feature type="transmembrane region" description="Helical" evidence="7">
    <location>
        <begin position="463"/>
        <end position="480"/>
    </location>
</feature>
<evidence type="ECO:0000256" key="6">
    <source>
        <dbReference type="ARBA" id="ARBA00023136"/>
    </source>
</evidence>
<evidence type="ECO:0000256" key="7">
    <source>
        <dbReference type="RuleBase" id="RU363079"/>
    </source>
</evidence>
<feature type="transmembrane region" description="Helical" evidence="7">
    <location>
        <begin position="690"/>
        <end position="719"/>
    </location>
</feature>
<organism evidence="8 9">
    <name type="scientific">Mycoemilia scoparia</name>
    <dbReference type="NCBI Taxonomy" id="417184"/>
    <lineage>
        <taxon>Eukaryota</taxon>
        <taxon>Fungi</taxon>
        <taxon>Fungi incertae sedis</taxon>
        <taxon>Zoopagomycota</taxon>
        <taxon>Kickxellomycotina</taxon>
        <taxon>Kickxellomycetes</taxon>
        <taxon>Kickxellales</taxon>
        <taxon>Kickxellaceae</taxon>
        <taxon>Mycoemilia</taxon>
    </lineage>
</organism>
<keyword evidence="5 7" id="KW-1133">Transmembrane helix</keyword>
<dbReference type="PANTHER" id="PTHR10766:SF111">
    <property type="entry name" value="TRANSMEMBRANE 9 SUPERFAMILY MEMBER 2"/>
    <property type="match status" value="1"/>
</dbReference>
<dbReference type="InterPro" id="IPR004240">
    <property type="entry name" value="EMP70"/>
</dbReference>
<evidence type="ECO:0000313" key="8">
    <source>
        <dbReference type="EMBL" id="KAJ1921513.1"/>
    </source>
</evidence>
<evidence type="ECO:0000256" key="3">
    <source>
        <dbReference type="ARBA" id="ARBA00022692"/>
    </source>
</evidence>
<name>A0A9W8A6M0_9FUNG</name>
<dbReference type="AlphaFoldDB" id="A0A9W8A6M0"/>
<reference evidence="8" key="1">
    <citation type="submission" date="2022-07" db="EMBL/GenBank/DDBJ databases">
        <title>Phylogenomic reconstructions and comparative analyses of Kickxellomycotina fungi.</title>
        <authorList>
            <person name="Reynolds N.K."/>
            <person name="Stajich J.E."/>
            <person name="Barry K."/>
            <person name="Grigoriev I.V."/>
            <person name="Crous P."/>
            <person name="Smith M.E."/>
        </authorList>
    </citation>
    <scope>NUCLEOTIDE SEQUENCE</scope>
    <source>
        <strain evidence="8">NBRC 100468</strain>
    </source>
</reference>
<feature type="transmembrane region" description="Helical" evidence="7">
    <location>
        <begin position="654"/>
        <end position="678"/>
    </location>
</feature>
<dbReference type="PANTHER" id="PTHR10766">
    <property type="entry name" value="TRANSMEMBRANE 9 SUPERFAMILY PROTEIN"/>
    <property type="match status" value="1"/>
</dbReference>
<evidence type="ECO:0000256" key="1">
    <source>
        <dbReference type="ARBA" id="ARBA00004141"/>
    </source>
</evidence>
<feature type="transmembrane region" description="Helical" evidence="7">
    <location>
        <begin position="500"/>
        <end position="523"/>
    </location>
</feature>
<sequence>MKTSSIFVVFALVGCAAIASPSPQMLIQPPKSPLDLQHLAVADQAIMMADQAKVIQKHQQEDAANLEKAKQQQAAMVATQNRMIQNAGAPQQQQQQQQQLMKLQSVGKLLGLIGALSFAAPSEAFYLPGLAPHNYKTGDTIALNVNSLTPSMNAQQKLESVMSYDFYDSRFHFCVPEGGPQSVHESLGSILFGNRIFSSRFDIAMKRDDTCRLLCSNTIPKEDASFVADRISEGYNYNWLFDGLPAAQLRRDSRTDEDFYSMGFGLGSVISHGEQKAIHNHYDFEIQYHTVDERRYRVVGVLVTPSSRKTVLGADSKVDCGSNEPMIISEQGDNNVVYTYSVKWSPSDKSWATRWDNYLHVLDPKIHWFSLINSIVIVIFLTGMVALILMRTLRKDISRYNSEDVEDLQEDLGWKLVHGDVFREPSRKQLLSVLVGSGYQLFFMALSTMIFALLGFLSPSNRGSLATAMLVLQMLFGFAGGYKSSHTYHTLKGKNMKYNVIITCLFVPGVVISVLIFLNMFLIANGSSSAVPVGAFFGVIALWFIISIPLTLLGAYFGYRKKPIEHPTRTNQIPRQIPNKPWYLHPLPSALMGGILAFGSIFIELYFIMTSIWFHKLYYVFGFLFLVFIILVITCAEVSILMTYFHLSVEDYNWWWHSFFTSGASAFYVLLYSIFFYFTRLHLVNFTSAVLYFGWSFVISFLFFVLTGTIGFTASYWFVRKIYKSIKID</sequence>
<dbReference type="OrthoDB" id="1666796at2759"/>
<proteinExistence type="inferred from homology"/>
<comment type="similarity">
    <text evidence="2 7">Belongs to the nonaspanin (TM9SF) (TC 9.A.2) family.</text>
</comment>
<feature type="chain" id="PRO_5041015854" description="Transmembrane 9 superfamily member" evidence="7">
    <location>
        <begin position="22"/>
        <end position="729"/>
    </location>
</feature>
<feature type="transmembrane region" description="Helical" evidence="7">
    <location>
        <begin position="535"/>
        <end position="559"/>
    </location>
</feature>
<dbReference type="EMBL" id="JANBPU010000004">
    <property type="protein sequence ID" value="KAJ1921513.1"/>
    <property type="molecule type" value="Genomic_DNA"/>
</dbReference>
<evidence type="ECO:0000256" key="2">
    <source>
        <dbReference type="ARBA" id="ARBA00005227"/>
    </source>
</evidence>
<keyword evidence="4 7" id="KW-0732">Signal</keyword>
<feature type="transmembrane region" description="Helical" evidence="7">
    <location>
        <begin position="620"/>
        <end position="642"/>
    </location>
</feature>
<keyword evidence="3 7" id="KW-0812">Transmembrane</keyword>
<gene>
    <name evidence="8" type="primary">TMN2</name>
    <name evidence="8" type="ORF">H4219_000550</name>
</gene>
<evidence type="ECO:0000256" key="5">
    <source>
        <dbReference type="ARBA" id="ARBA00022989"/>
    </source>
</evidence>
<dbReference type="Proteomes" id="UP001150538">
    <property type="component" value="Unassembled WGS sequence"/>
</dbReference>
<feature type="transmembrane region" description="Helical" evidence="7">
    <location>
        <begin position="430"/>
        <end position="457"/>
    </location>
</feature>
<feature type="transmembrane region" description="Helical" evidence="7">
    <location>
        <begin position="368"/>
        <end position="390"/>
    </location>
</feature>
<accession>A0A9W8A6M0</accession>
<dbReference type="GO" id="GO:0005737">
    <property type="term" value="C:cytoplasm"/>
    <property type="evidence" value="ECO:0007669"/>
    <property type="project" value="UniProtKB-ARBA"/>
</dbReference>
<dbReference type="Pfam" id="PF02990">
    <property type="entry name" value="EMP70"/>
    <property type="match status" value="1"/>
</dbReference>
<keyword evidence="6 7" id="KW-0472">Membrane</keyword>
<evidence type="ECO:0000256" key="4">
    <source>
        <dbReference type="ARBA" id="ARBA00022729"/>
    </source>
</evidence>
<comment type="caution">
    <text evidence="8">The sequence shown here is derived from an EMBL/GenBank/DDBJ whole genome shotgun (WGS) entry which is preliminary data.</text>
</comment>
<dbReference type="GO" id="GO:0016020">
    <property type="term" value="C:membrane"/>
    <property type="evidence" value="ECO:0007669"/>
    <property type="project" value="UniProtKB-SubCell"/>
</dbReference>
<dbReference type="PROSITE" id="PS51257">
    <property type="entry name" value="PROKAR_LIPOPROTEIN"/>
    <property type="match status" value="1"/>
</dbReference>
<dbReference type="GO" id="GO:0072657">
    <property type="term" value="P:protein localization to membrane"/>
    <property type="evidence" value="ECO:0007669"/>
    <property type="project" value="TreeGrafter"/>
</dbReference>
<feature type="signal peptide" evidence="7">
    <location>
        <begin position="1"/>
        <end position="21"/>
    </location>
</feature>
<evidence type="ECO:0000313" key="9">
    <source>
        <dbReference type="Proteomes" id="UP001150538"/>
    </source>
</evidence>
<dbReference type="GO" id="GO:0007034">
    <property type="term" value="P:vacuolar transport"/>
    <property type="evidence" value="ECO:0007669"/>
    <property type="project" value="TreeGrafter"/>
</dbReference>
<protein>
    <recommendedName>
        <fullName evidence="7">Transmembrane 9 superfamily member</fullName>
    </recommendedName>
</protein>
<feature type="transmembrane region" description="Helical" evidence="7">
    <location>
        <begin position="590"/>
        <end position="614"/>
    </location>
</feature>